<dbReference type="EMBL" id="JBHLXG010000017">
    <property type="protein sequence ID" value="MFC0228003.1"/>
    <property type="molecule type" value="Genomic_DNA"/>
</dbReference>
<comment type="caution">
    <text evidence="10">The sequence shown here is derived from an EMBL/GenBank/DDBJ whole genome shotgun (WGS) entry which is preliminary data.</text>
</comment>
<feature type="transmembrane region" description="Helical" evidence="8">
    <location>
        <begin position="5"/>
        <end position="22"/>
    </location>
</feature>
<reference evidence="10 11" key="1">
    <citation type="submission" date="2024-09" db="EMBL/GenBank/DDBJ databases">
        <authorList>
            <person name="Sun Q."/>
            <person name="Mori K."/>
        </authorList>
    </citation>
    <scope>NUCLEOTIDE SEQUENCE [LARGE SCALE GENOMIC DNA]</scope>
    <source>
        <strain evidence="10 11">CCM 8626</strain>
    </source>
</reference>
<comment type="similarity">
    <text evidence="2">Belongs to the EamA transporter family.</text>
</comment>
<dbReference type="Pfam" id="PF00892">
    <property type="entry name" value="EamA"/>
    <property type="match status" value="1"/>
</dbReference>
<feature type="transmembrane region" description="Helical" evidence="8">
    <location>
        <begin position="236"/>
        <end position="257"/>
    </location>
</feature>
<evidence type="ECO:0000256" key="4">
    <source>
        <dbReference type="ARBA" id="ARBA00022475"/>
    </source>
</evidence>
<feature type="transmembrane region" description="Helical" evidence="8">
    <location>
        <begin position="269"/>
        <end position="288"/>
    </location>
</feature>
<evidence type="ECO:0000256" key="3">
    <source>
        <dbReference type="ARBA" id="ARBA00022448"/>
    </source>
</evidence>
<evidence type="ECO:0000256" key="7">
    <source>
        <dbReference type="ARBA" id="ARBA00023136"/>
    </source>
</evidence>
<proteinExistence type="inferred from homology"/>
<feature type="domain" description="EamA" evidence="9">
    <location>
        <begin position="3"/>
        <end position="139"/>
    </location>
</feature>
<evidence type="ECO:0000256" key="5">
    <source>
        <dbReference type="ARBA" id="ARBA00022692"/>
    </source>
</evidence>
<keyword evidence="11" id="KW-1185">Reference proteome</keyword>
<dbReference type="InterPro" id="IPR004626">
    <property type="entry name" value="RarD"/>
</dbReference>
<name>A0ABV6EG72_9GAMM</name>
<feature type="transmembrane region" description="Helical" evidence="8">
    <location>
        <begin position="208"/>
        <end position="229"/>
    </location>
</feature>
<keyword evidence="6 8" id="KW-1133">Transmembrane helix</keyword>
<evidence type="ECO:0000313" key="10">
    <source>
        <dbReference type="EMBL" id="MFC0228003.1"/>
    </source>
</evidence>
<keyword evidence="3" id="KW-0813">Transport</keyword>
<evidence type="ECO:0000313" key="11">
    <source>
        <dbReference type="Proteomes" id="UP001589792"/>
    </source>
</evidence>
<feature type="transmembrane region" description="Helical" evidence="8">
    <location>
        <begin position="34"/>
        <end position="51"/>
    </location>
</feature>
<evidence type="ECO:0000256" key="1">
    <source>
        <dbReference type="ARBA" id="ARBA00004651"/>
    </source>
</evidence>
<evidence type="ECO:0000256" key="8">
    <source>
        <dbReference type="SAM" id="Phobius"/>
    </source>
</evidence>
<evidence type="ECO:0000256" key="6">
    <source>
        <dbReference type="ARBA" id="ARBA00022989"/>
    </source>
</evidence>
<dbReference type="NCBIfam" id="TIGR00688">
    <property type="entry name" value="rarD"/>
    <property type="match status" value="1"/>
</dbReference>
<feature type="transmembrane region" description="Helical" evidence="8">
    <location>
        <begin position="150"/>
        <end position="166"/>
    </location>
</feature>
<keyword evidence="4" id="KW-1003">Cell membrane</keyword>
<protein>
    <submittedName>
        <fullName evidence="10">EamA family transporter RarD</fullName>
    </submittedName>
</protein>
<gene>
    <name evidence="10" type="primary">rarD</name>
    <name evidence="10" type="ORF">ACFFJ3_16120</name>
</gene>
<comment type="subcellular location">
    <subcellularLocation>
        <location evidence="1">Cell membrane</location>
        <topology evidence="1">Multi-pass membrane protein</topology>
    </subcellularLocation>
</comment>
<accession>A0ABV6EG72</accession>
<feature type="transmembrane region" description="Helical" evidence="8">
    <location>
        <begin position="178"/>
        <end position="196"/>
    </location>
</feature>
<dbReference type="SUPFAM" id="SSF103481">
    <property type="entry name" value="Multidrug resistance efflux transporter EmrE"/>
    <property type="match status" value="2"/>
</dbReference>
<evidence type="ECO:0000259" key="9">
    <source>
        <dbReference type="Pfam" id="PF00892"/>
    </source>
</evidence>
<feature type="transmembrane region" description="Helical" evidence="8">
    <location>
        <begin position="103"/>
        <end position="120"/>
    </location>
</feature>
<dbReference type="RefSeq" id="WP_380677149.1">
    <property type="nucleotide sequence ID" value="NZ_CP173186.1"/>
</dbReference>
<dbReference type="Proteomes" id="UP001589792">
    <property type="component" value="Unassembled WGS sequence"/>
</dbReference>
<dbReference type="InterPro" id="IPR037185">
    <property type="entry name" value="EmrE-like"/>
</dbReference>
<keyword evidence="7 8" id="KW-0472">Membrane</keyword>
<evidence type="ECO:0000256" key="2">
    <source>
        <dbReference type="ARBA" id="ARBA00007362"/>
    </source>
</evidence>
<keyword evidence="5 8" id="KW-0812">Transmembrane</keyword>
<feature type="transmembrane region" description="Helical" evidence="8">
    <location>
        <begin position="72"/>
        <end position="91"/>
    </location>
</feature>
<dbReference type="InterPro" id="IPR000620">
    <property type="entry name" value="EamA_dom"/>
</dbReference>
<sequence>MIKGITLSIIASFLFGVMYYYTSMLTPLDGEEIYGWRTLLTLPFLTLFMLFSGDWQRVRDMLFWLRQRPLHVMFLLLTTTILGVQLWLFLWAPLHGKALDVSLGYFLLPLTMVLSGRVFFRDRLSLLQKLAAMCALVGVGNELIQVGGVSWPTLVVALGYPVYFILRRQLGTDNLGGLWCELALMLPVAILFALGGPEPLVALTTKPLLYLQIPLLGIISALALVCYILASRMLPLSLFGLLSYVEPVLLVIVALLLGETINHNQWLTYIPIWLAVVLLMLEGAKHLLSRRKASTPS</sequence>
<organism evidence="10 11">
    <name type="scientific">Serratia aquatilis</name>
    <dbReference type="NCBI Taxonomy" id="1737515"/>
    <lineage>
        <taxon>Bacteria</taxon>
        <taxon>Pseudomonadati</taxon>
        <taxon>Pseudomonadota</taxon>
        <taxon>Gammaproteobacteria</taxon>
        <taxon>Enterobacterales</taxon>
        <taxon>Yersiniaceae</taxon>
        <taxon>Serratia</taxon>
    </lineage>
</organism>